<accession>A0A3G8JNA4</accession>
<dbReference type="PRINTS" id="PR00080">
    <property type="entry name" value="SDRFAMILY"/>
</dbReference>
<dbReference type="Pfam" id="PF00106">
    <property type="entry name" value="adh_short"/>
    <property type="match status" value="1"/>
</dbReference>
<dbReference type="NCBIfam" id="NF004526">
    <property type="entry name" value="PRK05872.1"/>
    <property type="match status" value="1"/>
</dbReference>
<organism evidence="5 6">
    <name type="scientific">Gordonia insulae</name>
    <dbReference type="NCBI Taxonomy" id="2420509"/>
    <lineage>
        <taxon>Bacteria</taxon>
        <taxon>Bacillati</taxon>
        <taxon>Actinomycetota</taxon>
        <taxon>Actinomycetes</taxon>
        <taxon>Mycobacteriales</taxon>
        <taxon>Gordoniaceae</taxon>
        <taxon>Gordonia</taxon>
    </lineage>
</organism>
<dbReference type="EC" id="1.-.-.-" evidence="5"/>
<comment type="similarity">
    <text evidence="1 3">Belongs to the short-chain dehydrogenases/reductases (SDR) family.</text>
</comment>
<evidence type="ECO:0000259" key="4">
    <source>
        <dbReference type="SMART" id="SM00822"/>
    </source>
</evidence>
<dbReference type="PANTHER" id="PTHR44196:SF1">
    <property type="entry name" value="DEHYDROGENASE_REDUCTASE SDR FAMILY MEMBER 7B"/>
    <property type="match status" value="1"/>
</dbReference>
<keyword evidence="6" id="KW-1185">Reference proteome</keyword>
<evidence type="ECO:0000256" key="1">
    <source>
        <dbReference type="ARBA" id="ARBA00006484"/>
    </source>
</evidence>
<name>A0A3G8JNA4_9ACTN</name>
<dbReference type="SMART" id="SM00822">
    <property type="entry name" value="PKS_KR"/>
    <property type="match status" value="1"/>
</dbReference>
<sequence>MPALRMPRSSSNDLAALSGKVAVVTGAARGIGRATALSLARHGTDLILLDIDEPPLRDLADEIGADHAIARRVDVSDFAQVQAAVDEGVARFGGIDLVLANAGMASYGSLGVVDPAAFARVVDVNLTGIFHTFRAALPSVIERKGYILVVSSAAAFVPLLGHSPYNASKAAVDHLASSLRAEIGYRGVAVGSAHMLFIDTPLVQDASADLPSFFDALDELPAPMRAIISVDDCAAAMTRGLARRSRRVYVPSWVALAAWLKPVLASRIMDKVYAGIAERHLDRVDAEVAALHRFTSARNVASGNLPAGPISEQ</sequence>
<evidence type="ECO:0000313" key="5">
    <source>
        <dbReference type="EMBL" id="AZG46554.1"/>
    </source>
</evidence>
<dbReference type="Proteomes" id="UP000271469">
    <property type="component" value="Chromosome"/>
</dbReference>
<evidence type="ECO:0000313" key="6">
    <source>
        <dbReference type="Proteomes" id="UP000271469"/>
    </source>
</evidence>
<reference evidence="5 6" key="1">
    <citation type="submission" date="2018-11" db="EMBL/GenBank/DDBJ databases">
        <title>Gordonia insulae sp. nov., isolated from an island soil.</title>
        <authorList>
            <person name="Kim Y.S."/>
            <person name="Kim S.B."/>
        </authorList>
    </citation>
    <scope>NUCLEOTIDE SEQUENCE [LARGE SCALE GENOMIC DNA]</scope>
    <source>
        <strain evidence="5 6">MMS17-SY073</strain>
    </source>
</reference>
<evidence type="ECO:0000256" key="3">
    <source>
        <dbReference type="RuleBase" id="RU000363"/>
    </source>
</evidence>
<keyword evidence="2 5" id="KW-0560">Oxidoreductase</keyword>
<dbReference type="PROSITE" id="PS00061">
    <property type="entry name" value="ADH_SHORT"/>
    <property type="match status" value="1"/>
</dbReference>
<protein>
    <submittedName>
        <fullName evidence="5">Putative NAD-dependent oxidoreductase</fullName>
        <ecNumber evidence="5">1.-.-.-</ecNumber>
    </submittedName>
</protein>
<dbReference type="InterPro" id="IPR036291">
    <property type="entry name" value="NAD(P)-bd_dom_sf"/>
</dbReference>
<dbReference type="InterPro" id="IPR002347">
    <property type="entry name" value="SDR_fam"/>
</dbReference>
<dbReference type="GO" id="GO:0016020">
    <property type="term" value="C:membrane"/>
    <property type="evidence" value="ECO:0007669"/>
    <property type="project" value="TreeGrafter"/>
</dbReference>
<dbReference type="InterPro" id="IPR020904">
    <property type="entry name" value="Sc_DH/Rdtase_CS"/>
</dbReference>
<feature type="domain" description="Ketoreductase" evidence="4">
    <location>
        <begin position="20"/>
        <end position="196"/>
    </location>
</feature>
<dbReference type="PANTHER" id="PTHR44196">
    <property type="entry name" value="DEHYDROGENASE/REDUCTASE SDR FAMILY MEMBER 7B"/>
    <property type="match status" value="1"/>
</dbReference>
<gene>
    <name evidence="5" type="ORF">D7316_03155</name>
</gene>
<dbReference type="PRINTS" id="PR00081">
    <property type="entry name" value="GDHRDH"/>
</dbReference>
<proteinExistence type="inferred from homology"/>
<dbReference type="AlphaFoldDB" id="A0A3G8JNA4"/>
<evidence type="ECO:0000256" key="2">
    <source>
        <dbReference type="ARBA" id="ARBA00023002"/>
    </source>
</evidence>
<dbReference type="CDD" id="cd05233">
    <property type="entry name" value="SDR_c"/>
    <property type="match status" value="1"/>
</dbReference>
<dbReference type="SUPFAM" id="SSF51735">
    <property type="entry name" value="NAD(P)-binding Rossmann-fold domains"/>
    <property type="match status" value="1"/>
</dbReference>
<dbReference type="InterPro" id="IPR057326">
    <property type="entry name" value="KR_dom"/>
</dbReference>
<dbReference type="Gene3D" id="3.40.50.720">
    <property type="entry name" value="NAD(P)-binding Rossmann-like Domain"/>
    <property type="match status" value="1"/>
</dbReference>
<dbReference type="EMBL" id="CP033972">
    <property type="protein sequence ID" value="AZG46554.1"/>
    <property type="molecule type" value="Genomic_DNA"/>
</dbReference>
<dbReference type="KEGG" id="gom:D7316_03155"/>
<dbReference type="GO" id="GO:0016491">
    <property type="term" value="F:oxidoreductase activity"/>
    <property type="evidence" value="ECO:0007669"/>
    <property type="project" value="UniProtKB-KW"/>
</dbReference>